<dbReference type="STRING" id="93759.A0A1R3KUC8"/>
<name>A0A1R3KUC8_9ROSI</name>
<proteinExistence type="inferred from homology"/>
<evidence type="ECO:0000313" key="8">
    <source>
        <dbReference type="EMBL" id="OMP10682.1"/>
    </source>
</evidence>
<dbReference type="EMBL" id="AWUE01011390">
    <property type="protein sequence ID" value="OMP10682.1"/>
    <property type="molecule type" value="Genomic_DNA"/>
</dbReference>
<evidence type="ECO:0000256" key="5">
    <source>
        <dbReference type="ARBA" id="ARBA00023238"/>
    </source>
</evidence>
<dbReference type="InterPro" id="IPR006140">
    <property type="entry name" value="D-isomer_DH_NAD-bd"/>
</dbReference>
<dbReference type="AlphaFoldDB" id="A0A1R3KUC8"/>
<gene>
    <name evidence="8" type="ORF">COLO4_04354</name>
</gene>
<evidence type="ECO:0000256" key="2">
    <source>
        <dbReference type="ARBA" id="ARBA00022857"/>
    </source>
</evidence>
<evidence type="ECO:0000313" key="9">
    <source>
        <dbReference type="Proteomes" id="UP000187203"/>
    </source>
</evidence>
<dbReference type="Pfam" id="PF02826">
    <property type="entry name" value="2-Hacid_dh_C"/>
    <property type="match status" value="1"/>
</dbReference>
<dbReference type="GO" id="GO:0005829">
    <property type="term" value="C:cytosol"/>
    <property type="evidence" value="ECO:0007669"/>
    <property type="project" value="TreeGrafter"/>
</dbReference>
<keyword evidence="5" id="KW-0601">Photorespiration</keyword>
<protein>
    <submittedName>
        <fullName evidence="8">D-isomer specific 2-hydroxyacid dehydrogenase, NAD-binding protein</fullName>
    </submittedName>
</protein>
<evidence type="ECO:0000256" key="6">
    <source>
        <dbReference type="ARBA" id="ARBA00061400"/>
    </source>
</evidence>
<dbReference type="GO" id="GO:0030267">
    <property type="term" value="F:glyoxylate reductase (NADPH) activity"/>
    <property type="evidence" value="ECO:0007669"/>
    <property type="project" value="TreeGrafter"/>
</dbReference>
<keyword evidence="3" id="KW-0560">Oxidoreductase</keyword>
<evidence type="ECO:0000259" key="7">
    <source>
        <dbReference type="Pfam" id="PF02826"/>
    </source>
</evidence>
<sequence>MLLGGKRVGIVGLGSIGGEIVKRLESFGCAIAYNSRRKKPSVPFPWYKTVYDLAINSDVLIVCCALIEETRHIVNKDVMVALEKEGVIINVGRALINDKELVQFLVRGELGGAGLDVFENEPDVPEELFSLNNIMLSPHCAVATPECFDALEEFITANLKAFFSSKPLQSVVEFE</sequence>
<organism evidence="8 9">
    <name type="scientific">Corchorus olitorius</name>
    <dbReference type="NCBI Taxonomy" id="93759"/>
    <lineage>
        <taxon>Eukaryota</taxon>
        <taxon>Viridiplantae</taxon>
        <taxon>Streptophyta</taxon>
        <taxon>Embryophyta</taxon>
        <taxon>Tracheophyta</taxon>
        <taxon>Spermatophyta</taxon>
        <taxon>Magnoliopsida</taxon>
        <taxon>eudicotyledons</taxon>
        <taxon>Gunneridae</taxon>
        <taxon>Pentapetalae</taxon>
        <taxon>rosids</taxon>
        <taxon>malvids</taxon>
        <taxon>Malvales</taxon>
        <taxon>Malvaceae</taxon>
        <taxon>Grewioideae</taxon>
        <taxon>Apeibeae</taxon>
        <taxon>Corchorus</taxon>
    </lineage>
</organism>
<dbReference type="Gene3D" id="3.40.50.720">
    <property type="entry name" value="NAD(P)-binding Rossmann-like Domain"/>
    <property type="match status" value="2"/>
</dbReference>
<comment type="caution">
    <text evidence="8">The sequence shown here is derived from an EMBL/GenBank/DDBJ whole genome shotgun (WGS) entry which is preliminary data.</text>
</comment>
<keyword evidence="2" id="KW-0521">NADP</keyword>
<dbReference type="PANTHER" id="PTHR10996:SF268">
    <property type="entry name" value="GLYOXYLATE_HYDROXYPYRUVATE REDUCTASE HPR3"/>
    <property type="match status" value="1"/>
</dbReference>
<dbReference type="OrthoDB" id="298012at2759"/>
<feature type="domain" description="D-isomer specific 2-hydroxyacid dehydrogenase NAD-binding" evidence="7">
    <location>
        <begin position="3"/>
        <end position="141"/>
    </location>
</feature>
<dbReference type="SUPFAM" id="SSF51735">
    <property type="entry name" value="NAD(P)-binding Rossmann-fold domains"/>
    <property type="match status" value="1"/>
</dbReference>
<accession>A0A1R3KUC8</accession>
<dbReference type="GO" id="GO:0016618">
    <property type="term" value="F:hydroxypyruvate reductase [NAD(P)H] activity"/>
    <property type="evidence" value="ECO:0007669"/>
    <property type="project" value="UniProtKB-ARBA"/>
</dbReference>
<keyword evidence="4" id="KW-0520">NAD</keyword>
<dbReference type="FunFam" id="3.40.50.720:FF:000213">
    <property type="entry name" value="Putative 2-hydroxyacid dehydrogenase"/>
    <property type="match status" value="1"/>
</dbReference>
<evidence type="ECO:0000256" key="4">
    <source>
        <dbReference type="ARBA" id="ARBA00023027"/>
    </source>
</evidence>
<comment type="similarity">
    <text evidence="6">Belongs to the D-isomer specific 2-hydroxyacid dehydrogenase family. GyaR subfamily.</text>
</comment>
<dbReference type="GO" id="GO:0009854">
    <property type="term" value="P:oxidative photosynthetic carbon pathway"/>
    <property type="evidence" value="ECO:0007669"/>
    <property type="project" value="UniProtKB-KW"/>
</dbReference>
<dbReference type="InterPro" id="IPR036291">
    <property type="entry name" value="NAD(P)-bd_dom_sf"/>
</dbReference>
<keyword evidence="1" id="KW-0323">Glycolate pathway</keyword>
<reference evidence="9" key="1">
    <citation type="submission" date="2013-09" db="EMBL/GenBank/DDBJ databases">
        <title>Corchorus olitorius genome sequencing.</title>
        <authorList>
            <person name="Alam M."/>
            <person name="Haque M.S."/>
            <person name="Islam M.S."/>
            <person name="Emdad E.M."/>
            <person name="Islam M.M."/>
            <person name="Ahmed B."/>
            <person name="Halim A."/>
            <person name="Hossen Q.M.M."/>
            <person name="Hossain M.Z."/>
            <person name="Ahmed R."/>
            <person name="Khan M.M."/>
            <person name="Islam R."/>
            <person name="Rashid M.M."/>
            <person name="Khan S.A."/>
            <person name="Rahman M.S."/>
            <person name="Alam M."/>
            <person name="Yahiya A.S."/>
            <person name="Khan M.S."/>
            <person name="Azam M.S."/>
            <person name="Haque T."/>
            <person name="Lashkar M.Z.H."/>
            <person name="Akhand A.I."/>
            <person name="Morshed G."/>
            <person name="Roy S."/>
            <person name="Uddin K.S."/>
            <person name="Rabeya T."/>
            <person name="Hossain A.S."/>
            <person name="Chowdhury A."/>
            <person name="Snigdha A.R."/>
            <person name="Mortoza M.S."/>
            <person name="Matin S.A."/>
            <person name="Hoque S.M.E."/>
            <person name="Islam M.K."/>
            <person name="Roy D.K."/>
            <person name="Haider R."/>
            <person name="Moosa M.M."/>
            <person name="Elias S.M."/>
            <person name="Hasan A.M."/>
            <person name="Jahan S."/>
            <person name="Shafiuddin M."/>
            <person name="Mahmood N."/>
            <person name="Shommy N.S."/>
        </authorList>
    </citation>
    <scope>NUCLEOTIDE SEQUENCE [LARGE SCALE GENOMIC DNA]</scope>
    <source>
        <strain evidence="9">cv. O-4</strain>
    </source>
</reference>
<dbReference type="GO" id="GO:0051287">
    <property type="term" value="F:NAD binding"/>
    <property type="evidence" value="ECO:0007669"/>
    <property type="project" value="InterPro"/>
</dbReference>
<evidence type="ECO:0000256" key="1">
    <source>
        <dbReference type="ARBA" id="ARBA00022594"/>
    </source>
</evidence>
<evidence type="ECO:0000256" key="3">
    <source>
        <dbReference type="ARBA" id="ARBA00023002"/>
    </source>
</evidence>
<dbReference type="PANTHER" id="PTHR10996">
    <property type="entry name" value="2-HYDROXYACID DEHYDROGENASE-RELATED"/>
    <property type="match status" value="1"/>
</dbReference>
<dbReference type="InterPro" id="IPR050223">
    <property type="entry name" value="D-isomer_2-hydroxyacid_DH"/>
</dbReference>
<keyword evidence="9" id="KW-1185">Reference proteome</keyword>
<dbReference type="Proteomes" id="UP000187203">
    <property type="component" value="Unassembled WGS sequence"/>
</dbReference>